<dbReference type="EMBL" id="MU167216">
    <property type="protein sequence ID" value="KAG0150915.1"/>
    <property type="molecule type" value="Genomic_DNA"/>
</dbReference>
<feature type="compositionally biased region" description="Polar residues" evidence="1">
    <location>
        <begin position="82"/>
        <end position="101"/>
    </location>
</feature>
<feature type="region of interest" description="Disordered" evidence="1">
    <location>
        <begin position="70"/>
        <end position="101"/>
    </location>
</feature>
<feature type="chain" id="PRO_5040500760" description="Transmembrane protein" evidence="3">
    <location>
        <begin position="21"/>
        <end position="577"/>
    </location>
</feature>
<keyword evidence="2" id="KW-1133">Transmembrane helix</keyword>
<dbReference type="Proteomes" id="UP000886653">
    <property type="component" value="Unassembled WGS sequence"/>
</dbReference>
<reference evidence="4" key="1">
    <citation type="submission" date="2013-11" db="EMBL/GenBank/DDBJ databases">
        <title>Genome sequence of the fusiform rust pathogen reveals effectors for host alternation and coevolution with pine.</title>
        <authorList>
            <consortium name="DOE Joint Genome Institute"/>
            <person name="Smith K."/>
            <person name="Pendleton A."/>
            <person name="Kubisiak T."/>
            <person name="Anderson C."/>
            <person name="Salamov A."/>
            <person name="Aerts A."/>
            <person name="Riley R."/>
            <person name="Clum A."/>
            <person name="Lindquist E."/>
            <person name="Ence D."/>
            <person name="Campbell M."/>
            <person name="Kronenberg Z."/>
            <person name="Feau N."/>
            <person name="Dhillon B."/>
            <person name="Hamelin R."/>
            <person name="Burleigh J."/>
            <person name="Smith J."/>
            <person name="Yandell M."/>
            <person name="Nelson C."/>
            <person name="Grigoriev I."/>
            <person name="Davis J."/>
        </authorList>
    </citation>
    <scope>NUCLEOTIDE SEQUENCE</scope>
    <source>
        <strain evidence="4">G11</strain>
    </source>
</reference>
<organism evidence="4 5">
    <name type="scientific">Cronartium quercuum f. sp. fusiforme G11</name>
    <dbReference type="NCBI Taxonomy" id="708437"/>
    <lineage>
        <taxon>Eukaryota</taxon>
        <taxon>Fungi</taxon>
        <taxon>Dikarya</taxon>
        <taxon>Basidiomycota</taxon>
        <taxon>Pucciniomycotina</taxon>
        <taxon>Pucciniomycetes</taxon>
        <taxon>Pucciniales</taxon>
        <taxon>Coleosporiaceae</taxon>
        <taxon>Cronartium</taxon>
    </lineage>
</organism>
<feature type="transmembrane region" description="Helical" evidence="2">
    <location>
        <begin position="518"/>
        <end position="542"/>
    </location>
</feature>
<gene>
    <name evidence="4" type="ORF">CROQUDRAFT_668259</name>
</gene>
<sequence length="577" mass="61519">MHGCILALSSVLLLVQVTSTISHRRAPASHHIRSNFGPLSELAGTTSAVDSITSPGESRSQPVQSIVRTVEPNTTPTPPASGLSSSTCAVSFSQPSTDSLAPSEQFVAPDLIGRDLSHASLPAPVHLRINKRDLTNQILLSDSESSALFMTEVADGCVKAMRAAAVRDGRHVLPGVVTCYSLGYIDPTSSTFGGYLSVFRIGNMTELEELSGSSLEELSQNTKLQLAFTGSRRSPRISEFVKSTEPGTFDFKKPALAPSDDPEHLINPTNPQYTASCAGREMVLIGTFHVNLVHATRLRPAIFRRDGSPHLSVTSPIGTRLVGRGTQELAAPFFDLTPIMTKRSNLVRDSIWGLFKRSLPTSSTSRGVFLSDSACVNSGLSPNPFFTAPSNQSQEQPPPSDQVDETLLAVAPIAAAAPTTRVTPSFPVQAPTTPIPTLTTLTQPQIPTLAPIFPVQPVPVSQAPTTAILAVPTPNPNPIPEPPPTPLTATEQNTPTEASAAETPFATAFQLPGRSLKVLPIGLGIFAGVSLITIISVGIVTFERARYRKQFRERKGREQIANAAGLTTERNPVQARF</sequence>
<feature type="compositionally biased region" description="Polar residues" evidence="1">
    <location>
        <begin position="487"/>
        <end position="497"/>
    </location>
</feature>
<keyword evidence="2" id="KW-0472">Membrane</keyword>
<keyword evidence="5" id="KW-1185">Reference proteome</keyword>
<protein>
    <recommendedName>
        <fullName evidence="6">Transmembrane protein</fullName>
    </recommendedName>
</protein>
<accession>A0A9P6NPI1</accession>
<feature type="region of interest" description="Disordered" evidence="1">
    <location>
        <begin position="475"/>
        <end position="500"/>
    </location>
</feature>
<evidence type="ECO:0000256" key="3">
    <source>
        <dbReference type="SAM" id="SignalP"/>
    </source>
</evidence>
<feature type="compositionally biased region" description="Pro residues" evidence="1">
    <location>
        <begin position="475"/>
        <end position="486"/>
    </location>
</feature>
<keyword evidence="3" id="KW-0732">Signal</keyword>
<evidence type="ECO:0000313" key="4">
    <source>
        <dbReference type="EMBL" id="KAG0150915.1"/>
    </source>
</evidence>
<feature type="signal peptide" evidence="3">
    <location>
        <begin position="1"/>
        <end position="20"/>
    </location>
</feature>
<evidence type="ECO:0000256" key="1">
    <source>
        <dbReference type="SAM" id="MobiDB-lite"/>
    </source>
</evidence>
<dbReference type="OrthoDB" id="2596908at2759"/>
<evidence type="ECO:0008006" key="6">
    <source>
        <dbReference type="Google" id="ProtNLM"/>
    </source>
</evidence>
<keyword evidence="2" id="KW-0812">Transmembrane</keyword>
<dbReference type="AlphaFoldDB" id="A0A9P6NPI1"/>
<evidence type="ECO:0000313" key="5">
    <source>
        <dbReference type="Proteomes" id="UP000886653"/>
    </source>
</evidence>
<proteinExistence type="predicted"/>
<comment type="caution">
    <text evidence="4">The sequence shown here is derived from an EMBL/GenBank/DDBJ whole genome shotgun (WGS) entry which is preliminary data.</text>
</comment>
<evidence type="ECO:0000256" key="2">
    <source>
        <dbReference type="SAM" id="Phobius"/>
    </source>
</evidence>
<name>A0A9P6NPI1_9BASI</name>